<dbReference type="GO" id="GO:0016887">
    <property type="term" value="F:ATP hydrolysis activity"/>
    <property type="evidence" value="ECO:0007669"/>
    <property type="project" value="InterPro"/>
</dbReference>
<dbReference type="InterPro" id="IPR005116">
    <property type="entry name" value="Transp-assoc_OB_typ1"/>
</dbReference>
<dbReference type="InterPro" id="IPR027417">
    <property type="entry name" value="P-loop_NTPase"/>
</dbReference>
<dbReference type="InterPro" id="IPR050093">
    <property type="entry name" value="ABC_SmlMolc_Importer"/>
</dbReference>
<keyword evidence="4 8" id="KW-0067">ATP-binding</keyword>
<organism evidence="8 9">
    <name type="scientific">Arachnia propionica</name>
    <dbReference type="NCBI Taxonomy" id="1750"/>
    <lineage>
        <taxon>Bacteria</taxon>
        <taxon>Bacillati</taxon>
        <taxon>Actinomycetota</taxon>
        <taxon>Actinomycetes</taxon>
        <taxon>Propionibacteriales</taxon>
        <taxon>Propionibacteriaceae</taxon>
        <taxon>Arachnia</taxon>
    </lineage>
</organism>
<dbReference type="RefSeq" id="WP_125226447.1">
    <property type="nucleotide sequence ID" value="NZ_RQYT01000001.1"/>
</dbReference>
<evidence type="ECO:0000256" key="4">
    <source>
        <dbReference type="ARBA" id="ARBA00022840"/>
    </source>
</evidence>
<evidence type="ECO:0000256" key="3">
    <source>
        <dbReference type="ARBA" id="ARBA00022741"/>
    </source>
</evidence>
<dbReference type="PANTHER" id="PTHR42781:SF4">
    <property type="entry name" value="SPERMIDINE_PUTRESCINE IMPORT ATP-BINDING PROTEIN POTA"/>
    <property type="match status" value="1"/>
</dbReference>
<dbReference type="InterPro" id="IPR004606">
    <property type="entry name" value="Mop_domain"/>
</dbReference>
<evidence type="ECO:0000256" key="2">
    <source>
        <dbReference type="ARBA" id="ARBA00022505"/>
    </source>
</evidence>
<dbReference type="InterPro" id="IPR017871">
    <property type="entry name" value="ABC_transporter-like_CS"/>
</dbReference>
<dbReference type="PROSITE" id="PS51866">
    <property type="entry name" value="MOP"/>
    <property type="match status" value="1"/>
</dbReference>
<evidence type="ECO:0000259" key="7">
    <source>
        <dbReference type="PROSITE" id="PS51866"/>
    </source>
</evidence>
<evidence type="ECO:0000313" key="8">
    <source>
        <dbReference type="EMBL" id="RRD51345.1"/>
    </source>
</evidence>
<dbReference type="Pfam" id="PF03459">
    <property type="entry name" value="TOBE"/>
    <property type="match status" value="1"/>
</dbReference>
<feature type="domain" description="Mop" evidence="7">
    <location>
        <begin position="282"/>
        <end position="347"/>
    </location>
</feature>
<dbReference type="PROSITE" id="PS50893">
    <property type="entry name" value="ABC_TRANSPORTER_2"/>
    <property type="match status" value="1"/>
</dbReference>
<dbReference type="InterPro" id="IPR003593">
    <property type="entry name" value="AAA+_ATPase"/>
</dbReference>
<reference evidence="8 9" key="1">
    <citation type="submission" date="2018-11" db="EMBL/GenBank/DDBJ databases">
        <title>Genomes From Bacteria Associated with the Canine Oral Cavity: a Test Case for Automated Genome-Based Taxonomic Assignment.</title>
        <authorList>
            <person name="Coil D.A."/>
            <person name="Jospin G."/>
            <person name="Darling A.E."/>
            <person name="Wallis C."/>
            <person name="Davis I.J."/>
            <person name="Harris S."/>
            <person name="Eisen J.A."/>
            <person name="Holcombe L.J."/>
            <person name="O'Flynn C."/>
        </authorList>
    </citation>
    <scope>NUCLEOTIDE SEQUENCE [LARGE SCALE GENOMIC DNA]</scope>
    <source>
        <strain evidence="8 9">OH2822_COT-296</strain>
    </source>
</reference>
<evidence type="ECO:0000256" key="1">
    <source>
        <dbReference type="ARBA" id="ARBA00022448"/>
    </source>
</evidence>
<dbReference type="GO" id="GO:0015689">
    <property type="term" value="P:molybdate ion transport"/>
    <property type="evidence" value="ECO:0007669"/>
    <property type="project" value="InterPro"/>
</dbReference>
<feature type="domain" description="ABC transporter" evidence="6">
    <location>
        <begin position="11"/>
        <end position="232"/>
    </location>
</feature>
<dbReference type="Pfam" id="PF00005">
    <property type="entry name" value="ABC_tran"/>
    <property type="match status" value="1"/>
</dbReference>
<proteinExistence type="predicted"/>
<dbReference type="InterPro" id="IPR003439">
    <property type="entry name" value="ABC_transporter-like_ATP-bd"/>
</dbReference>
<dbReference type="SUPFAM" id="SSF52540">
    <property type="entry name" value="P-loop containing nucleoside triphosphate hydrolases"/>
    <property type="match status" value="1"/>
</dbReference>
<sequence>MGDLLCLDASVRERDVSVRLHVPEGRTLAVVGPNGAGKSTLLDLIAGVLRPSSGTVRLRGEEVSGPHRHLLPYRRRISYVEQRALLFPHLDVLGNVTFGPRSRGVPAKVARQRALDELAAVNCLDLAGCRATELSGGQAQRVAVARALAVDPDIVLLDEPFAALDATVTPELRQLLRARLVGQTAILVTHDLVDVVALADHVVELARGRVVADGPVDELVQAPSTPFLADFVGMNLLHGQGEGKRVRLDATTVITGMGEVTAGPARAVFSPSAVGLFEEAPHGSPRNQLAARVVGVEDRPFGQRISLEVCGQRFAADITAAAAAELGIVEGMSLVAVVKASEVTLHPGGGGQLNDVPWRPVP</sequence>
<keyword evidence="3" id="KW-0547">Nucleotide-binding</keyword>
<dbReference type="Gene3D" id="3.40.50.300">
    <property type="entry name" value="P-loop containing nucleotide triphosphate hydrolases"/>
    <property type="match status" value="1"/>
</dbReference>
<comment type="caution">
    <text evidence="8">The sequence shown here is derived from an EMBL/GenBank/DDBJ whole genome shotgun (WGS) entry which is preliminary data.</text>
</comment>
<evidence type="ECO:0000259" key="6">
    <source>
        <dbReference type="PROSITE" id="PS50893"/>
    </source>
</evidence>
<keyword evidence="1" id="KW-0813">Transport</keyword>
<keyword evidence="2 5" id="KW-0500">Molybdenum</keyword>
<dbReference type="SUPFAM" id="SSF50331">
    <property type="entry name" value="MOP-like"/>
    <property type="match status" value="1"/>
</dbReference>
<dbReference type="PANTHER" id="PTHR42781">
    <property type="entry name" value="SPERMIDINE/PUTRESCINE IMPORT ATP-BINDING PROTEIN POTA"/>
    <property type="match status" value="1"/>
</dbReference>
<name>A0A3P1WYT1_9ACTN</name>
<evidence type="ECO:0000256" key="5">
    <source>
        <dbReference type="PROSITE-ProRule" id="PRU01213"/>
    </source>
</evidence>
<evidence type="ECO:0000313" key="9">
    <source>
        <dbReference type="Proteomes" id="UP000280935"/>
    </source>
</evidence>
<gene>
    <name evidence="8" type="ORF">EII35_00195</name>
</gene>
<dbReference type="SMART" id="SM00382">
    <property type="entry name" value="AAA"/>
    <property type="match status" value="1"/>
</dbReference>
<dbReference type="Proteomes" id="UP000280935">
    <property type="component" value="Unassembled WGS sequence"/>
</dbReference>
<dbReference type="PROSITE" id="PS00211">
    <property type="entry name" value="ABC_TRANSPORTER_1"/>
    <property type="match status" value="1"/>
</dbReference>
<protein>
    <submittedName>
        <fullName evidence="8">ABC transporter ATP-binding protein</fullName>
    </submittedName>
</protein>
<dbReference type="AlphaFoldDB" id="A0A3P1WYT1"/>
<dbReference type="EMBL" id="RQYT01000001">
    <property type="protein sequence ID" value="RRD51345.1"/>
    <property type="molecule type" value="Genomic_DNA"/>
</dbReference>
<dbReference type="InterPro" id="IPR008995">
    <property type="entry name" value="Mo/tungstate-bd_C_term_dom"/>
</dbReference>
<dbReference type="OrthoDB" id="3180400at2"/>
<dbReference type="GO" id="GO:0005524">
    <property type="term" value="F:ATP binding"/>
    <property type="evidence" value="ECO:0007669"/>
    <property type="project" value="UniProtKB-KW"/>
</dbReference>
<dbReference type="Gene3D" id="2.40.50.100">
    <property type="match status" value="1"/>
</dbReference>
<accession>A0A3P1WYT1</accession>